<dbReference type="Gene3D" id="3.40.50.300">
    <property type="entry name" value="P-loop containing nucleotide triphosphate hydrolases"/>
    <property type="match status" value="1"/>
</dbReference>
<dbReference type="PANTHER" id="PTHR24223">
    <property type="entry name" value="ATP-BINDING CASSETTE SUB-FAMILY C"/>
    <property type="match status" value="1"/>
</dbReference>
<accession>R8B8M1</accession>
<evidence type="ECO:0000259" key="3">
    <source>
        <dbReference type="Pfam" id="PF00005"/>
    </source>
</evidence>
<dbReference type="RefSeq" id="XP_007919563.1">
    <property type="nucleotide sequence ID" value="XM_007921372.1"/>
</dbReference>
<dbReference type="Pfam" id="PF00005">
    <property type="entry name" value="ABC_tran"/>
    <property type="match status" value="1"/>
</dbReference>
<keyword evidence="2" id="KW-0067">ATP-binding</keyword>
<dbReference type="OrthoDB" id="6500128at2759"/>
<dbReference type="GeneID" id="19329756"/>
<dbReference type="GO" id="GO:0016020">
    <property type="term" value="C:membrane"/>
    <property type="evidence" value="ECO:0007669"/>
    <property type="project" value="TreeGrafter"/>
</dbReference>
<keyword evidence="1" id="KW-0547">Nucleotide-binding</keyword>
<dbReference type="EMBL" id="KB933378">
    <property type="protein sequence ID" value="EON95646.1"/>
    <property type="molecule type" value="Genomic_DNA"/>
</dbReference>
<dbReference type="GO" id="GO:0042626">
    <property type="term" value="F:ATPase-coupled transmembrane transporter activity"/>
    <property type="evidence" value="ECO:0007669"/>
    <property type="project" value="TreeGrafter"/>
</dbReference>
<protein>
    <submittedName>
        <fullName evidence="4">Putative abc multidrug protein</fullName>
    </submittedName>
</protein>
<dbReference type="HOGENOM" id="CLU_000604_1_9_1"/>
<evidence type="ECO:0000313" key="5">
    <source>
        <dbReference type="Proteomes" id="UP000014074"/>
    </source>
</evidence>
<name>R8B8M1_PHAM7</name>
<dbReference type="InterPro" id="IPR050173">
    <property type="entry name" value="ABC_transporter_C-like"/>
</dbReference>
<dbReference type="GO" id="GO:0016887">
    <property type="term" value="F:ATP hydrolysis activity"/>
    <property type="evidence" value="ECO:0007669"/>
    <property type="project" value="InterPro"/>
</dbReference>
<dbReference type="AlphaFoldDB" id="R8B8M1"/>
<evidence type="ECO:0000256" key="2">
    <source>
        <dbReference type="ARBA" id="ARBA00022840"/>
    </source>
</evidence>
<dbReference type="eggNOG" id="KOG0054">
    <property type="taxonomic scope" value="Eukaryota"/>
</dbReference>
<organism evidence="4 5">
    <name type="scientific">Phaeoacremonium minimum (strain UCR-PA7)</name>
    <name type="common">Esca disease fungus</name>
    <name type="synonym">Togninia minima</name>
    <dbReference type="NCBI Taxonomy" id="1286976"/>
    <lineage>
        <taxon>Eukaryota</taxon>
        <taxon>Fungi</taxon>
        <taxon>Dikarya</taxon>
        <taxon>Ascomycota</taxon>
        <taxon>Pezizomycotina</taxon>
        <taxon>Sordariomycetes</taxon>
        <taxon>Sordariomycetidae</taxon>
        <taxon>Togniniales</taxon>
        <taxon>Togniniaceae</taxon>
        <taxon>Phaeoacremonium</taxon>
    </lineage>
</organism>
<dbReference type="InterPro" id="IPR003439">
    <property type="entry name" value="ABC_transporter-like_ATP-bd"/>
</dbReference>
<evidence type="ECO:0000256" key="1">
    <source>
        <dbReference type="ARBA" id="ARBA00022741"/>
    </source>
</evidence>
<dbReference type="GO" id="GO:0005524">
    <property type="term" value="F:ATP binding"/>
    <property type="evidence" value="ECO:0007669"/>
    <property type="project" value="UniProtKB-KW"/>
</dbReference>
<gene>
    <name evidence="4" type="ORF">UCRPA7_8864</name>
</gene>
<dbReference type="Proteomes" id="UP000014074">
    <property type="component" value="Unassembled WGS sequence"/>
</dbReference>
<reference evidence="5" key="1">
    <citation type="journal article" date="2013" name="Genome Announc.">
        <title>Draft genome sequence of the ascomycete Phaeoacremonium aleophilum strain UCR-PA7, a causal agent of the esca disease complex in grapevines.</title>
        <authorList>
            <person name="Blanco-Ulate B."/>
            <person name="Rolshausen P."/>
            <person name="Cantu D."/>
        </authorList>
    </citation>
    <scope>NUCLEOTIDE SEQUENCE [LARGE SCALE GENOMIC DNA]</scope>
    <source>
        <strain evidence="5">UCR-PA7</strain>
    </source>
</reference>
<keyword evidence="5" id="KW-1185">Reference proteome</keyword>
<dbReference type="KEGG" id="tmn:UCRPA7_8864"/>
<feature type="domain" description="ABC transporter" evidence="3">
    <location>
        <begin position="4"/>
        <end position="79"/>
    </location>
</feature>
<dbReference type="InterPro" id="IPR027417">
    <property type="entry name" value="P-loop_NTPase"/>
</dbReference>
<evidence type="ECO:0000313" key="4">
    <source>
        <dbReference type="EMBL" id="EON95646.1"/>
    </source>
</evidence>
<sequence length="164" mass="18175">MHLMLLRLLEPASGRITIDGLDITTLPRTLLRSKIRCITQESFIFSDTVHRNLDPTGEALNDSDLIAALERVGLWNVICLKARISVSSAQLPESDIEGQNASSTEKNPLELVMDEQFLSHDSIVDFDQVAVFKEGHVVETGKPNVLLQDEQSVFTGLFRNGVSN</sequence>
<proteinExistence type="predicted"/>
<dbReference type="SUPFAM" id="SSF52540">
    <property type="entry name" value="P-loop containing nucleoside triphosphate hydrolases"/>
    <property type="match status" value="1"/>
</dbReference>